<dbReference type="InterPro" id="IPR050301">
    <property type="entry name" value="NTE"/>
</dbReference>
<protein>
    <recommendedName>
        <fullName evidence="6">PNPLA domain-containing protein</fullName>
    </recommendedName>
</protein>
<dbReference type="GO" id="GO:0016042">
    <property type="term" value="P:lipid catabolic process"/>
    <property type="evidence" value="ECO:0007669"/>
    <property type="project" value="UniProtKB-UniRule"/>
</dbReference>
<feature type="short sequence motif" description="DGA/G" evidence="4">
    <location>
        <begin position="194"/>
        <end position="196"/>
    </location>
</feature>
<evidence type="ECO:0000313" key="8">
    <source>
        <dbReference type="Proteomes" id="UP000076088"/>
    </source>
</evidence>
<evidence type="ECO:0000256" key="1">
    <source>
        <dbReference type="ARBA" id="ARBA00022801"/>
    </source>
</evidence>
<keyword evidence="1 4" id="KW-0378">Hydrolase</keyword>
<dbReference type="AlphaFoldDB" id="A0AAC9FHR8"/>
<proteinExistence type="predicted"/>
<dbReference type="PANTHER" id="PTHR14226:SF57">
    <property type="entry name" value="BLR7027 PROTEIN"/>
    <property type="match status" value="1"/>
</dbReference>
<dbReference type="InterPro" id="IPR002641">
    <property type="entry name" value="PNPLA_dom"/>
</dbReference>
<evidence type="ECO:0000256" key="4">
    <source>
        <dbReference type="PROSITE-ProRule" id="PRU01161"/>
    </source>
</evidence>
<dbReference type="EMBL" id="CP013345">
    <property type="protein sequence ID" value="AMU92630.1"/>
    <property type="molecule type" value="Genomic_DNA"/>
</dbReference>
<feature type="transmembrane region" description="Helical" evidence="5">
    <location>
        <begin position="15"/>
        <end position="36"/>
    </location>
</feature>
<feature type="active site" description="Nucleophile" evidence="4">
    <location>
        <position position="52"/>
    </location>
</feature>
<feature type="short sequence motif" description="GXGXXG" evidence="4">
    <location>
        <begin position="19"/>
        <end position="24"/>
    </location>
</feature>
<dbReference type="Proteomes" id="UP000076088">
    <property type="component" value="Plasmid unnamed1"/>
</dbReference>
<dbReference type="PANTHER" id="PTHR14226">
    <property type="entry name" value="NEUROPATHY TARGET ESTERASE/SWISS CHEESE D.MELANOGASTER"/>
    <property type="match status" value="1"/>
</dbReference>
<evidence type="ECO:0000313" key="7">
    <source>
        <dbReference type="EMBL" id="AMU92630.1"/>
    </source>
</evidence>
<feature type="short sequence motif" description="GXSXG" evidence="4">
    <location>
        <begin position="50"/>
        <end position="54"/>
    </location>
</feature>
<geneLocation type="plasmid" evidence="7 8">
    <name>unnamed1</name>
</geneLocation>
<keyword evidence="7" id="KW-0614">Plasmid</keyword>
<dbReference type="PROSITE" id="PS51635">
    <property type="entry name" value="PNPLA"/>
    <property type="match status" value="1"/>
</dbReference>
<reference evidence="8" key="1">
    <citation type="submission" date="2015-11" db="EMBL/GenBank/DDBJ databases">
        <title>Complete genome sequence of a polyethylene-glycol degrader Sphingopyxis macrogoltabida 203N (NBRC 111659).</title>
        <authorList>
            <person name="Yoshiyuki O."/>
            <person name="Shouta N."/>
            <person name="Nagata Y."/>
            <person name="Numata M."/>
            <person name="Tsuchikane K."/>
            <person name="Hosoyama A."/>
            <person name="Yamazoe A."/>
            <person name="Tsuda M."/>
            <person name="Fujita N."/>
            <person name="Kawai F."/>
        </authorList>
    </citation>
    <scope>NUCLEOTIDE SEQUENCE [LARGE SCALE GENOMIC DNA]</scope>
    <source>
        <strain evidence="8">203N</strain>
        <plasmid evidence="8">unnamed1</plasmid>
    </source>
</reference>
<reference evidence="7 8" key="2">
    <citation type="journal article" date="2016" name="Genome Announc.">
        <title>Complete Genome Sequence of Sphingopyxis macrogoltabida Strain 203N (NBRC 111659), a Polyethylene Glycol Degrader.</title>
        <authorList>
            <person name="Ohtsubo Y."/>
            <person name="Nonoyama S."/>
            <person name="Nagata Y."/>
            <person name="Numata M."/>
            <person name="Tsuchikane K."/>
            <person name="Hosoyama A."/>
            <person name="Yamazoe A."/>
            <person name="Tsuda M."/>
            <person name="Fujita N."/>
            <person name="Kawai F."/>
        </authorList>
    </citation>
    <scope>NUCLEOTIDE SEQUENCE [LARGE SCALE GENOMIC DNA]</scope>
    <source>
        <strain evidence="7 8">203N</strain>
    </source>
</reference>
<evidence type="ECO:0000256" key="5">
    <source>
        <dbReference type="SAM" id="Phobius"/>
    </source>
</evidence>
<evidence type="ECO:0000259" key="6">
    <source>
        <dbReference type="PROSITE" id="PS51635"/>
    </source>
</evidence>
<feature type="domain" description="PNPLA" evidence="6">
    <location>
        <begin position="15"/>
        <end position="209"/>
    </location>
</feature>
<gene>
    <name evidence="7" type="ORF">ATM17_30705</name>
</gene>
<dbReference type="InterPro" id="IPR016035">
    <property type="entry name" value="Acyl_Trfase/lysoPLipase"/>
</dbReference>
<dbReference type="Pfam" id="PF01734">
    <property type="entry name" value="Patatin"/>
    <property type="match status" value="1"/>
</dbReference>
<evidence type="ECO:0000256" key="2">
    <source>
        <dbReference type="ARBA" id="ARBA00022963"/>
    </source>
</evidence>
<organism evidence="7 8">
    <name type="scientific">Sphingopyxis macrogoltabida</name>
    <name type="common">Sphingomonas macrogoltabidus</name>
    <dbReference type="NCBI Taxonomy" id="33050"/>
    <lineage>
        <taxon>Bacteria</taxon>
        <taxon>Pseudomonadati</taxon>
        <taxon>Pseudomonadota</taxon>
        <taxon>Alphaproteobacteria</taxon>
        <taxon>Sphingomonadales</taxon>
        <taxon>Sphingomonadaceae</taxon>
        <taxon>Sphingopyxis</taxon>
    </lineage>
</organism>
<keyword evidence="2 4" id="KW-0442">Lipid degradation</keyword>
<sequence>MALDDDHHAGEGNTLVLGGGGVAGIAWMTGLIFGLSERGLDPHRFNRIIGTSAGAVVAVMIAASLTLEEHYQRQVLTALQVREVEPPPDAVSRLLQVFGEFVGDVDSPVERARRLAAMAPVGGEAERLDVIANRLPSRDWPVRPITLVAVDADSGEPRLFDRNSGVDLIDAVAASCAVPGIWPPVKIDGRRYIDGGVRSSDNADLAEGAAHVLIISPVGLDGPATFGRDLSDQRRKLEENDTKVRIICPSESSRLAMGSNPLATGTRTAAAEAGRSQALQLRDCSVLQFDALH</sequence>
<keyword evidence="5" id="KW-1133">Transmembrane helix</keyword>
<keyword evidence="3 4" id="KW-0443">Lipid metabolism</keyword>
<accession>A0AAC9FHR8</accession>
<feature type="active site" description="Proton acceptor" evidence="4">
    <location>
        <position position="194"/>
    </location>
</feature>
<dbReference type="GO" id="GO:0016787">
    <property type="term" value="F:hydrolase activity"/>
    <property type="evidence" value="ECO:0007669"/>
    <property type="project" value="UniProtKB-UniRule"/>
</dbReference>
<dbReference type="RefSeq" id="WP_054734709.1">
    <property type="nucleotide sequence ID" value="NZ_CP009430.1"/>
</dbReference>
<keyword evidence="5" id="KW-0472">Membrane</keyword>
<dbReference type="SUPFAM" id="SSF52151">
    <property type="entry name" value="FabD/lysophospholipase-like"/>
    <property type="match status" value="1"/>
</dbReference>
<keyword evidence="8" id="KW-1185">Reference proteome</keyword>
<feature type="transmembrane region" description="Helical" evidence="5">
    <location>
        <begin position="48"/>
        <end position="67"/>
    </location>
</feature>
<dbReference type="Gene3D" id="3.40.1090.10">
    <property type="entry name" value="Cytosolic phospholipase A2 catalytic domain"/>
    <property type="match status" value="2"/>
</dbReference>
<evidence type="ECO:0000256" key="3">
    <source>
        <dbReference type="ARBA" id="ARBA00023098"/>
    </source>
</evidence>
<name>A0AAC9FHR8_SPHMC</name>
<keyword evidence="5" id="KW-0812">Transmembrane</keyword>